<reference evidence="3" key="2">
    <citation type="submission" date="2017-12" db="EMBL/GenBank/DDBJ databases">
        <title>Genome sequence of the Bar-tailed Godwit (Limosa lapponica baueri).</title>
        <authorList>
            <person name="Lima N.C.B."/>
            <person name="Parody-Merino A.M."/>
            <person name="Battley P.F."/>
            <person name="Fidler A.E."/>
            <person name="Prosdocimi F."/>
        </authorList>
    </citation>
    <scope>NUCLEOTIDE SEQUENCE [LARGE SCALE GENOMIC DNA]</scope>
</reference>
<dbReference type="AlphaFoldDB" id="A0A2I0UIU9"/>
<keyword evidence="3" id="KW-1185">Reference proteome</keyword>
<reference evidence="3" key="1">
    <citation type="submission" date="2017-11" db="EMBL/GenBank/DDBJ databases">
        <authorList>
            <person name="Lima N.C."/>
            <person name="Parody-Merino A.M."/>
            <person name="Battley P.F."/>
            <person name="Fidler A.E."/>
            <person name="Prosdocimi F."/>
        </authorList>
    </citation>
    <scope>NUCLEOTIDE SEQUENCE [LARGE SCALE GENOMIC DNA]</scope>
</reference>
<proteinExistence type="predicted"/>
<feature type="region of interest" description="Disordered" evidence="1">
    <location>
        <begin position="1"/>
        <end position="35"/>
    </location>
</feature>
<dbReference type="OrthoDB" id="9401836at2759"/>
<gene>
    <name evidence="2" type="ORF">llap_3739</name>
</gene>
<evidence type="ECO:0000256" key="1">
    <source>
        <dbReference type="SAM" id="MobiDB-lite"/>
    </source>
</evidence>
<evidence type="ECO:0000313" key="3">
    <source>
        <dbReference type="Proteomes" id="UP000233556"/>
    </source>
</evidence>
<dbReference type="EMBL" id="KZ505734">
    <property type="protein sequence ID" value="PKU45971.1"/>
    <property type="molecule type" value="Genomic_DNA"/>
</dbReference>
<feature type="compositionally biased region" description="Polar residues" evidence="1">
    <location>
        <begin position="1"/>
        <end position="18"/>
    </location>
</feature>
<name>A0A2I0UIU9_LIMLA</name>
<sequence>MPQCNSTEEGMQHSNLRDPSSGRLPEQVRRSGQEQLRTNQCGIQGLWQAKKKHSNIKKLNGNVTMVLEQKETHGQPDVDIARKVELIRMPCNPRAKQPQLPQLLLTGPVLQTPHKLCCPSLDTLQHLNVFFVVRGPKLDTVLEVGPHQCPVQGDDHFPSPTHLTTDTGQDAVGLLGHLDTLLARVQPAVDQHPQALFCQAALQPLFPKPVALHGVVVTHVQDLALALLNLIPLALAHQSSLSRFLCRAFLPSNRSTLPPQLGVTCKLTEGALNPLIWIIDKDIKEKWPQY</sequence>
<protein>
    <submittedName>
        <fullName evidence="2">Uncharacterized protein</fullName>
    </submittedName>
</protein>
<organism evidence="2 3">
    <name type="scientific">Limosa lapponica baueri</name>
    <dbReference type="NCBI Taxonomy" id="1758121"/>
    <lineage>
        <taxon>Eukaryota</taxon>
        <taxon>Metazoa</taxon>
        <taxon>Chordata</taxon>
        <taxon>Craniata</taxon>
        <taxon>Vertebrata</taxon>
        <taxon>Euteleostomi</taxon>
        <taxon>Archelosauria</taxon>
        <taxon>Archosauria</taxon>
        <taxon>Dinosauria</taxon>
        <taxon>Saurischia</taxon>
        <taxon>Theropoda</taxon>
        <taxon>Coelurosauria</taxon>
        <taxon>Aves</taxon>
        <taxon>Neognathae</taxon>
        <taxon>Neoaves</taxon>
        <taxon>Charadriiformes</taxon>
        <taxon>Scolopacidae</taxon>
        <taxon>Limosa</taxon>
    </lineage>
</organism>
<dbReference type="Proteomes" id="UP000233556">
    <property type="component" value="Unassembled WGS sequence"/>
</dbReference>
<evidence type="ECO:0000313" key="2">
    <source>
        <dbReference type="EMBL" id="PKU45971.1"/>
    </source>
</evidence>
<accession>A0A2I0UIU9</accession>